<dbReference type="GO" id="GO:0005886">
    <property type="term" value="C:plasma membrane"/>
    <property type="evidence" value="ECO:0007669"/>
    <property type="project" value="UniProtKB-SubCell"/>
</dbReference>
<comment type="subcellular location">
    <subcellularLocation>
        <location evidence="1">Cell inner membrane</location>
        <topology evidence="1">Single-pass membrane protein</topology>
    </subcellularLocation>
</comment>
<dbReference type="PANTHER" id="PTHR39579">
    <property type="entry name" value="INNER MEMBRANE PROTEIN YHCB"/>
    <property type="match status" value="1"/>
</dbReference>
<accession>A0A856QN60</accession>
<evidence type="ECO:0000256" key="6">
    <source>
        <dbReference type="ARBA" id="ARBA00022960"/>
    </source>
</evidence>
<reference evidence="15" key="1">
    <citation type="submission" date="2021-02" db="EMBL/GenBank/DDBJ databases">
        <title>Strain Y2R2, a novel species of the genus Halomonas.</title>
        <authorList>
            <person name="Huang H."/>
        </authorList>
    </citation>
    <scope>NUCLEOTIDE SEQUENCE</scope>
    <source>
        <strain evidence="15">Y2R2</strain>
    </source>
</reference>
<dbReference type="GO" id="GO:0051301">
    <property type="term" value="P:cell division"/>
    <property type="evidence" value="ECO:0007669"/>
    <property type="project" value="UniProtKB-KW"/>
</dbReference>
<evidence type="ECO:0000256" key="10">
    <source>
        <dbReference type="ARBA" id="ARBA00035657"/>
    </source>
</evidence>
<keyword evidence="9" id="KW-0131">Cell cycle</keyword>
<evidence type="ECO:0000256" key="11">
    <source>
        <dbReference type="ARBA" id="ARBA00035703"/>
    </source>
</evidence>
<name>A0A856QN60_9GAMM</name>
<feature type="compositionally biased region" description="Polar residues" evidence="13">
    <location>
        <begin position="102"/>
        <end position="111"/>
    </location>
</feature>
<dbReference type="GO" id="GO:0008360">
    <property type="term" value="P:regulation of cell shape"/>
    <property type="evidence" value="ECO:0007669"/>
    <property type="project" value="UniProtKB-KW"/>
</dbReference>
<dbReference type="Proteomes" id="UP000324285">
    <property type="component" value="Chromosome"/>
</dbReference>
<evidence type="ECO:0000256" key="8">
    <source>
        <dbReference type="ARBA" id="ARBA00023136"/>
    </source>
</evidence>
<evidence type="ECO:0000256" key="12">
    <source>
        <dbReference type="ARBA" id="ARBA00035727"/>
    </source>
</evidence>
<proteinExistence type="inferred from homology"/>
<evidence type="ECO:0000313" key="16">
    <source>
        <dbReference type="Proteomes" id="UP000324285"/>
    </source>
</evidence>
<dbReference type="RefSeq" id="WP_187775128.1">
    <property type="nucleotide sequence ID" value="NZ_CP038437.2"/>
</dbReference>
<organism evidence="15 16">
    <name type="scientific">Halomonas binhaiensis</name>
    <dbReference type="NCBI Taxonomy" id="2562282"/>
    <lineage>
        <taxon>Bacteria</taxon>
        <taxon>Pseudomonadati</taxon>
        <taxon>Pseudomonadota</taxon>
        <taxon>Gammaproteobacteria</taxon>
        <taxon>Oceanospirillales</taxon>
        <taxon>Halomonadaceae</taxon>
        <taxon>Halomonas</taxon>
    </lineage>
</organism>
<evidence type="ECO:0000256" key="5">
    <source>
        <dbReference type="ARBA" id="ARBA00022692"/>
    </source>
</evidence>
<keyword evidence="3" id="KW-0997">Cell inner membrane</keyword>
<keyword evidence="16" id="KW-1185">Reference proteome</keyword>
<feature type="region of interest" description="Disordered" evidence="13">
    <location>
        <begin position="82"/>
        <end position="157"/>
    </location>
</feature>
<keyword evidence="8 14" id="KW-0472">Membrane</keyword>
<dbReference type="PANTHER" id="PTHR39579:SF1">
    <property type="entry name" value="INNER MEMBRANE PROTEIN YHCB"/>
    <property type="match status" value="1"/>
</dbReference>
<dbReference type="EMBL" id="CP038437">
    <property type="protein sequence ID" value="QEM81328.2"/>
    <property type="molecule type" value="Genomic_DNA"/>
</dbReference>
<keyword evidence="7 14" id="KW-1133">Transmembrane helix</keyword>
<evidence type="ECO:0000256" key="1">
    <source>
        <dbReference type="ARBA" id="ARBA00004377"/>
    </source>
</evidence>
<keyword evidence="5 14" id="KW-0812">Transmembrane</keyword>
<dbReference type="InterPro" id="IPR009386">
    <property type="entry name" value="ZapG-like"/>
</dbReference>
<evidence type="ECO:0000256" key="4">
    <source>
        <dbReference type="ARBA" id="ARBA00022618"/>
    </source>
</evidence>
<protein>
    <recommendedName>
        <fullName evidence="11">Z-ring associated protein G</fullName>
    </recommendedName>
    <alternativeName>
        <fullName evidence="12">Cell division protein ZapG</fullName>
    </alternativeName>
</protein>
<evidence type="ECO:0000256" key="13">
    <source>
        <dbReference type="SAM" id="MobiDB-lite"/>
    </source>
</evidence>
<dbReference type="AlphaFoldDB" id="A0A856QN60"/>
<dbReference type="Pfam" id="PF06295">
    <property type="entry name" value="ZapG-like"/>
    <property type="match status" value="1"/>
</dbReference>
<feature type="transmembrane region" description="Helical" evidence="14">
    <location>
        <begin position="6"/>
        <end position="29"/>
    </location>
</feature>
<evidence type="ECO:0000256" key="2">
    <source>
        <dbReference type="ARBA" id="ARBA00022475"/>
    </source>
</evidence>
<evidence type="ECO:0000256" key="9">
    <source>
        <dbReference type="ARBA" id="ARBA00023306"/>
    </source>
</evidence>
<keyword evidence="6" id="KW-0133">Cell shape</keyword>
<evidence type="ECO:0000256" key="7">
    <source>
        <dbReference type="ARBA" id="ARBA00022989"/>
    </source>
</evidence>
<gene>
    <name evidence="15" type="ORF">E4T21_07085</name>
</gene>
<feature type="compositionally biased region" description="Basic and acidic residues" evidence="13">
    <location>
        <begin position="82"/>
        <end position="91"/>
    </location>
</feature>
<feature type="compositionally biased region" description="Basic and acidic residues" evidence="13">
    <location>
        <begin position="118"/>
        <end position="127"/>
    </location>
</feature>
<sequence length="157" mass="17336">MEASNINVILAAACLIAGIGIGALGYHLLNGGARNAQKLRQRLTERERQIAEWKDGVDEHFTQMDTLIQRLLEGGQNLRQQLDESAKRLGREGTPNKVTPPGNLQINSLTPSDDAAQEDLKIPRDYADGNSGTLSENYGLRKEDEDDEEAAPRPPRY</sequence>
<dbReference type="KEGG" id="hbh:E4T21_07085"/>
<evidence type="ECO:0000256" key="14">
    <source>
        <dbReference type="SAM" id="Phobius"/>
    </source>
</evidence>
<comment type="similarity">
    <text evidence="10">Belongs to the ZapG family.</text>
</comment>
<evidence type="ECO:0000256" key="3">
    <source>
        <dbReference type="ARBA" id="ARBA00022519"/>
    </source>
</evidence>
<evidence type="ECO:0000313" key="15">
    <source>
        <dbReference type="EMBL" id="QEM81328.2"/>
    </source>
</evidence>
<keyword evidence="2" id="KW-1003">Cell membrane</keyword>
<keyword evidence="4" id="KW-0132">Cell division</keyword>